<evidence type="ECO:0000313" key="11">
    <source>
        <dbReference type="Proteomes" id="UP000199356"/>
    </source>
</evidence>
<evidence type="ECO:0000313" key="10">
    <source>
        <dbReference type="EMBL" id="SFO85437.1"/>
    </source>
</evidence>
<dbReference type="STRING" id="441119.SAMN04488047_101165"/>
<dbReference type="GO" id="GO:0016705">
    <property type="term" value="F:oxidoreductase activity, acting on paired donors, with incorporation or reduction of molecular oxygen"/>
    <property type="evidence" value="ECO:0007669"/>
    <property type="project" value="InterPro"/>
</dbReference>
<evidence type="ECO:0000256" key="4">
    <source>
        <dbReference type="ARBA" id="ARBA00022630"/>
    </source>
</evidence>
<dbReference type="GO" id="GO:0071949">
    <property type="term" value="F:FAD binding"/>
    <property type="evidence" value="ECO:0007669"/>
    <property type="project" value="InterPro"/>
</dbReference>
<dbReference type="EMBL" id="FOXA01000001">
    <property type="protein sequence ID" value="SFO85437.1"/>
    <property type="molecule type" value="Genomic_DNA"/>
</dbReference>
<evidence type="ECO:0000256" key="8">
    <source>
        <dbReference type="SAM" id="Phobius"/>
    </source>
</evidence>
<keyword evidence="4" id="KW-0285">Flavoprotein</keyword>
<comment type="cofactor">
    <cofactor evidence="1">
        <name>FAD</name>
        <dbReference type="ChEBI" id="CHEBI:57692"/>
    </cofactor>
</comment>
<dbReference type="RefSeq" id="WP_093416428.1">
    <property type="nucleotide sequence ID" value="NZ_FOXA01000001.1"/>
</dbReference>
<dbReference type="InterPro" id="IPR051205">
    <property type="entry name" value="UbiH/COQ6_monooxygenase"/>
</dbReference>
<dbReference type="Pfam" id="PF01494">
    <property type="entry name" value="FAD_binding_3"/>
    <property type="match status" value="1"/>
</dbReference>
<evidence type="ECO:0000256" key="7">
    <source>
        <dbReference type="ARBA" id="ARBA00023033"/>
    </source>
</evidence>
<keyword evidence="8" id="KW-0812">Transmembrane</keyword>
<feature type="domain" description="FAD-binding" evidence="9">
    <location>
        <begin position="6"/>
        <end position="346"/>
    </location>
</feature>
<dbReference type="GO" id="GO:0004497">
    <property type="term" value="F:monooxygenase activity"/>
    <property type="evidence" value="ECO:0007669"/>
    <property type="project" value="UniProtKB-KW"/>
</dbReference>
<dbReference type="PANTHER" id="PTHR43876">
    <property type="entry name" value="UBIQUINONE BIOSYNTHESIS MONOOXYGENASE COQ6, MITOCHONDRIAL"/>
    <property type="match status" value="1"/>
</dbReference>
<dbReference type="AlphaFoldDB" id="A0A1I5KKM6"/>
<sequence length="404" mass="43340">MTRNTTDILISGAGIAGMVAAALLARQGRRVTLVDPMPPVAAAGDAGSDLRSTAFLQPSRKLFEEAGLWDALDAHATPLDKLRVMDTSGWPPVIRDTRTFVPDDLGHDTFGWNLPNWLTRRELARVLEETPGVDLRLGTGFRAMLTRDREAIVTLSDRSQVSARLVIGADGRASPVADAAGIGMRTTRYGQKALAFAVTHALPHDNVSTEVYNRGGATTTVPLPDQDGRAASAIVWMEDGPRAVQLSHMVPEDLADELDMRICHVLGPSRLATPVRVWPVVTQTAERLTARRTALVAEAAHVLPPIGAQGLNTSLADVADLAHRIAEAEDPGAEALLDGYAASRARDIRARAKVVDLFNRVCRSDIPAVQAMRLAGLKAVHGLTPVRRTVMRAGLGSEGDRQNT</sequence>
<gene>
    <name evidence="10" type="ORF">SAMN04488047_101165</name>
</gene>
<keyword evidence="7" id="KW-0503">Monooxygenase</keyword>
<evidence type="ECO:0000256" key="3">
    <source>
        <dbReference type="ARBA" id="ARBA00005349"/>
    </source>
</evidence>
<evidence type="ECO:0000259" key="9">
    <source>
        <dbReference type="Pfam" id="PF01494"/>
    </source>
</evidence>
<name>A0A1I5KKM6_9RHOB</name>
<keyword evidence="6" id="KW-0560">Oxidoreductase</keyword>
<dbReference type="PRINTS" id="PR00420">
    <property type="entry name" value="RNGMNOXGNASE"/>
</dbReference>
<keyword evidence="8" id="KW-0472">Membrane</keyword>
<dbReference type="GO" id="GO:0006744">
    <property type="term" value="P:ubiquinone biosynthetic process"/>
    <property type="evidence" value="ECO:0007669"/>
    <property type="project" value="UniProtKB-UniPathway"/>
</dbReference>
<protein>
    <submittedName>
        <fullName evidence="10">2-octaprenyl-6-methoxyphenol hydroxylase</fullName>
    </submittedName>
</protein>
<keyword evidence="8" id="KW-1133">Transmembrane helix</keyword>
<dbReference type="InterPro" id="IPR010971">
    <property type="entry name" value="UbiH/COQ6"/>
</dbReference>
<evidence type="ECO:0000256" key="6">
    <source>
        <dbReference type="ARBA" id="ARBA00023002"/>
    </source>
</evidence>
<feature type="transmembrane region" description="Helical" evidence="8">
    <location>
        <begin position="6"/>
        <end position="25"/>
    </location>
</feature>
<reference evidence="10 11" key="1">
    <citation type="submission" date="2016-10" db="EMBL/GenBank/DDBJ databases">
        <authorList>
            <person name="de Groot N.N."/>
        </authorList>
    </citation>
    <scope>NUCLEOTIDE SEQUENCE [LARGE SCALE GENOMIC DNA]</scope>
    <source>
        <strain evidence="10 11">DSM 19547</strain>
    </source>
</reference>
<keyword evidence="11" id="KW-1185">Reference proteome</keyword>
<dbReference type="UniPathway" id="UPA00232"/>
<dbReference type="NCBIfam" id="TIGR01988">
    <property type="entry name" value="Ubi-OHases"/>
    <property type="match status" value="1"/>
</dbReference>
<evidence type="ECO:0000256" key="1">
    <source>
        <dbReference type="ARBA" id="ARBA00001974"/>
    </source>
</evidence>
<organism evidence="10 11">
    <name type="scientific">Tranquillimonas alkanivorans</name>
    <dbReference type="NCBI Taxonomy" id="441119"/>
    <lineage>
        <taxon>Bacteria</taxon>
        <taxon>Pseudomonadati</taxon>
        <taxon>Pseudomonadota</taxon>
        <taxon>Alphaproteobacteria</taxon>
        <taxon>Rhodobacterales</taxon>
        <taxon>Roseobacteraceae</taxon>
        <taxon>Tranquillimonas</taxon>
    </lineage>
</organism>
<evidence type="ECO:0000256" key="5">
    <source>
        <dbReference type="ARBA" id="ARBA00022827"/>
    </source>
</evidence>
<keyword evidence="5" id="KW-0274">FAD</keyword>
<dbReference type="PANTHER" id="PTHR43876:SF7">
    <property type="entry name" value="UBIQUINONE BIOSYNTHESIS MONOOXYGENASE COQ6, MITOCHONDRIAL"/>
    <property type="match status" value="1"/>
</dbReference>
<accession>A0A1I5KKM6</accession>
<dbReference type="InterPro" id="IPR036188">
    <property type="entry name" value="FAD/NAD-bd_sf"/>
</dbReference>
<dbReference type="SUPFAM" id="SSF51905">
    <property type="entry name" value="FAD/NAD(P)-binding domain"/>
    <property type="match status" value="1"/>
</dbReference>
<dbReference type="Proteomes" id="UP000199356">
    <property type="component" value="Unassembled WGS sequence"/>
</dbReference>
<dbReference type="OrthoDB" id="9796623at2"/>
<dbReference type="Gene3D" id="3.50.50.60">
    <property type="entry name" value="FAD/NAD(P)-binding domain"/>
    <property type="match status" value="2"/>
</dbReference>
<comment type="pathway">
    <text evidence="2">Cofactor biosynthesis; ubiquinone biosynthesis.</text>
</comment>
<evidence type="ECO:0000256" key="2">
    <source>
        <dbReference type="ARBA" id="ARBA00004749"/>
    </source>
</evidence>
<comment type="similarity">
    <text evidence="3">Belongs to the UbiH/COQ6 family.</text>
</comment>
<proteinExistence type="inferred from homology"/>
<dbReference type="InterPro" id="IPR002938">
    <property type="entry name" value="FAD-bd"/>
</dbReference>